<keyword evidence="2" id="KW-1185">Reference proteome</keyword>
<dbReference type="AlphaFoldDB" id="A0A1H6UL31"/>
<name>A0A1H6UL31_9BACT</name>
<dbReference type="EMBL" id="FNZH01000001">
    <property type="protein sequence ID" value="SEI88795.1"/>
    <property type="molecule type" value="Genomic_DNA"/>
</dbReference>
<gene>
    <name evidence="1" type="ORF">SAMN05192553_101707</name>
</gene>
<evidence type="ECO:0000313" key="1">
    <source>
        <dbReference type="EMBL" id="SEI88795.1"/>
    </source>
</evidence>
<proteinExistence type="predicted"/>
<organism evidence="1 2">
    <name type="scientific">Cyclobacterium xiamenense</name>
    <dbReference type="NCBI Taxonomy" id="1297121"/>
    <lineage>
        <taxon>Bacteria</taxon>
        <taxon>Pseudomonadati</taxon>
        <taxon>Bacteroidota</taxon>
        <taxon>Cytophagia</taxon>
        <taxon>Cytophagales</taxon>
        <taxon>Cyclobacteriaceae</taxon>
        <taxon>Cyclobacterium</taxon>
    </lineage>
</organism>
<sequence length="132" mass="15333">MEKYATVDESAFPLVRITFTGSKSSDSNFQDYLEETKNCYRHKRKLVLIFDASKASVPSFAHQKMQGDWLRENKQLMEDYCLGTAYVIPSAAIRTLLKMIFSFQRQPIPYQVFETNGEAEVWVKEVLAYNSR</sequence>
<reference evidence="2" key="1">
    <citation type="submission" date="2016-10" db="EMBL/GenBank/DDBJ databases">
        <authorList>
            <person name="Varghese N."/>
            <person name="Submissions S."/>
        </authorList>
    </citation>
    <scope>NUCLEOTIDE SEQUENCE [LARGE SCALE GENOMIC DNA]</scope>
    <source>
        <strain evidence="2">IBRC-M 10761</strain>
    </source>
</reference>
<evidence type="ECO:0000313" key="2">
    <source>
        <dbReference type="Proteomes" id="UP000199403"/>
    </source>
</evidence>
<dbReference type="Proteomes" id="UP000199403">
    <property type="component" value="Unassembled WGS sequence"/>
</dbReference>
<accession>A0A1H6UL31</accession>
<evidence type="ECO:0008006" key="3">
    <source>
        <dbReference type="Google" id="ProtNLM"/>
    </source>
</evidence>
<dbReference type="RefSeq" id="WP_092169485.1">
    <property type="nucleotide sequence ID" value="NZ_FNZH01000001.1"/>
</dbReference>
<dbReference type="OrthoDB" id="6322581at2"/>
<protein>
    <recommendedName>
        <fullName evidence="3">SpoIIAA-like</fullName>
    </recommendedName>
</protein>